<proteinExistence type="predicted"/>
<evidence type="ECO:0000313" key="2">
    <source>
        <dbReference type="EMBL" id="MBO9201766.1"/>
    </source>
</evidence>
<keyword evidence="1" id="KW-0732">Signal</keyword>
<feature type="chain" id="PRO_5046510068" evidence="1">
    <location>
        <begin position="19"/>
        <end position="290"/>
    </location>
</feature>
<reference evidence="2 3" key="1">
    <citation type="submission" date="2021-03" db="EMBL/GenBank/DDBJ databases">
        <title>Assistant Professor.</title>
        <authorList>
            <person name="Huq M.A."/>
        </authorList>
    </citation>
    <scope>NUCLEOTIDE SEQUENCE [LARGE SCALE GENOMIC DNA]</scope>
    <source>
        <strain evidence="2 3">MAH-29</strain>
    </source>
</reference>
<protein>
    <submittedName>
        <fullName evidence="2">Uncharacterized protein</fullName>
    </submittedName>
</protein>
<dbReference type="Gene3D" id="2.60.120.260">
    <property type="entry name" value="Galactose-binding domain-like"/>
    <property type="match status" value="1"/>
</dbReference>
<dbReference type="Proteomes" id="UP000677244">
    <property type="component" value="Unassembled WGS sequence"/>
</dbReference>
<dbReference type="EMBL" id="JAGHKO010000004">
    <property type="protein sequence ID" value="MBO9201766.1"/>
    <property type="molecule type" value="Genomic_DNA"/>
</dbReference>
<name>A0ABS3YV07_9BACT</name>
<sequence>MKKIYLLFCLFGSVQSFSQTGIFLQEPQLSINQGSQAIQDPTAYGGTAIQRLQGTPNIPNTTMWYGPYIPFKAGDYILQFRMKVSANTNTNPIVNIDANSNTGGGVFASFLVTPAMFSKPNVWQVFTLTMHVPQDVSDMEIRGMDFNNQLQTDLYVDYVNILTQNVITTNLSGNVAIGVPNSDTKGYKLGVNGDAIFNRVVVKQYPNWADYVFEENYPLRSLHDLEQYIQQNGHLPEVPSAKQVEKTGLEVGENQVLLLKKIEELTLYIINQNKRLEACEMELKELKKGK</sequence>
<dbReference type="RefSeq" id="WP_209139820.1">
    <property type="nucleotide sequence ID" value="NZ_JAGHKO010000004.1"/>
</dbReference>
<keyword evidence="3" id="KW-1185">Reference proteome</keyword>
<evidence type="ECO:0000256" key="1">
    <source>
        <dbReference type="SAM" id="SignalP"/>
    </source>
</evidence>
<accession>A0ABS3YV07</accession>
<comment type="caution">
    <text evidence="2">The sequence shown here is derived from an EMBL/GenBank/DDBJ whole genome shotgun (WGS) entry which is preliminary data.</text>
</comment>
<organism evidence="2 3">
    <name type="scientific">Niastella soli</name>
    <dbReference type="NCBI Taxonomy" id="2821487"/>
    <lineage>
        <taxon>Bacteria</taxon>
        <taxon>Pseudomonadati</taxon>
        <taxon>Bacteroidota</taxon>
        <taxon>Chitinophagia</taxon>
        <taxon>Chitinophagales</taxon>
        <taxon>Chitinophagaceae</taxon>
        <taxon>Niastella</taxon>
    </lineage>
</organism>
<feature type="signal peptide" evidence="1">
    <location>
        <begin position="1"/>
        <end position="18"/>
    </location>
</feature>
<gene>
    <name evidence="2" type="ORF">J7I42_15900</name>
</gene>
<evidence type="ECO:0000313" key="3">
    <source>
        <dbReference type="Proteomes" id="UP000677244"/>
    </source>
</evidence>